<dbReference type="PANTHER" id="PTHR33070">
    <property type="entry name" value="OS06G0725500 PROTEIN"/>
    <property type="match status" value="1"/>
</dbReference>
<proteinExistence type="predicted"/>
<dbReference type="InterPro" id="IPR004320">
    <property type="entry name" value="BPS1_pln"/>
</dbReference>
<dbReference type="AlphaFoldDB" id="A0ABD1FMN8"/>
<comment type="caution">
    <text evidence="1">The sequence shown here is derived from an EMBL/GenBank/DDBJ whole genome shotgun (WGS) entry which is preliminary data.</text>
</comment>
<reference evidence="1 2" key="1">
    <citation type="submission" date="2024-06" db="EMBL/GenBank/DDBJ databases">
        <title>A chromosome level genome sequence of Diviner's sage (Salvia divinorum).</title>
        <authorList>
            <person name="Ford S.A."/>
            <person name="Ro D.-K."/>
            <person name="Ness R.W."/>
            <person name="Phillips M.A."/>
        </authorList>
    </citation>
    <scope>NUCLEOTIDE SEQUENCE [LARGE SCALE GENOMIC DNA]</scope>
    <source>
        <strain evidence="1">SAF-2024a</strain>
        <tissue evidence="1">Leaf</tissue>
    </source>
</reference>
<accession>A0ABD1FMN8</accession>
<dbReference type="Pfam" id="PF03087">
    <property type="entry name" value="BPS1"/>
    <property type="match status" value="1"/>
</dbReference>
<sequence>MTQVEFDFDSLNEFHDSVNELLSLPDMKLVVSDRRQEKLAHDVSEASLRMADSCAAAKDLILLAKDHLKSLQSAFRRIAGAADHTGSSIATHRLPRKQLKKAIMKRLDSLKGMDRGTFSSPAAAEGEEEQSLAAVVKLLTEVRATTTSMVRSLMTLIAIPHPGRKAESSRRDPIFRIKLTRVDSLSFWEKCDVSDIRTMMKRLEEVEMVVDDMAAELDDMFRRLIRTRASLLNIITA</sequence>
<dbReference type="PANTHER" id="PTHR33070:SF7">
    <property type="entry name" value="RX N-TERMINAL DOMAIN-CONTAINING PROTEIN"/>
    <property type="match status" value="1"/>
</dbReference>
<dbReference type="Proteomes" id="UP001567538">
    <property type="component" value="Unassembled WGS sequence"/>
</dbReference>
<gene>
    <name evidence="1" type="ORF">AAHA92_33046</name>
</gene>
<evidence type="ECO:0000313" key="1">
    <source>
        <dbReference type="EMBL" id="KAL1533115.1"/>
    </source>
</evidence>
<protein>
    <submittedName>
        <fullName evidence="1">Uncharacterized protein</fullName>
    </submittedName>
</protein>
<evidence type="ECO:0000313" key="2">
    <source>
        <dbReference type="Proteomes" id="UP001567538"/>
    </source>
</evidence>
<keyword evidence="2" id="KW-1185">Reference proteome</keyword>
<dbReference type="EMBL" id="JBEAFC010000014">
    <property type="protein sequence ID" value="KAL1533115.1"/>
    <property type="molecule type" value="Genomic_DNA"/>
</dbReference>
<name>A0ABD1FMN8_SALDI</name>
<organism evidence="1 2">
    <name type="scientific">Salvia divinorum</name>
    <name type="common">Maria pastora</name>
    <name type="synonym">Diviner's sage</name>
    <dbReference type="NCBI Taxonomy" id="28513"/>
    <lineage>
        <taxon>Eukaryota</taxon>
        <taxon>Viridiplantae</taxon>
        <taxon>Streptophyta</taxon>
        <taxon>Embryophyta</taxon>
        <taxon>Tracheophyta</taxon>
        <taxon>Spermatophyta</taxon>
        <taxon>Magnoliopsida</taxon>
        <taxon>eudicotyledons</taxon>
        <taxon>Gunneridae</taxon>
        <taxon>Pentapetalae</taxon>
        <taxon>asterids</taxon>
        <taxon>lamiids</taxon>
        <taxon>Lamiales</taxon>
        <taxon>Lamiaceae</taxon>
        <taxon>Nepetoideae</taxon>
        <taxon>Mentheae</taxon>
        <taxon>Salviinae</taxon>
        <taxon>Salvia</taxon>
        <taxon>Salvia subgen. Calosphace</taxon>
    </lineage>
</organism>